<dbReference type="Proteomes" id="UP001595848">
    <property type="component" value="Unassembled WGS sequence"/>
</dbReference>
<comment type="caution">
    <text evidence="3">The sequence shown here is derived from an EMBL/GenBank/DDBJ whole genome shotgun (WGS) entry which is preliminary data.</text>
</comment>
<sequence>MNTENDPIVAQAVRYAILLDSGGAKAADHAACAAWRASSPRHEQAWSDVLQRLQDCSAGLRSLADIVPGRSQGLQEILAQPRCTRRTVLALMLAGGASAGLAAAGLDRVTPLRGLLAGYSTATGERRTYRLADGSGLMLNARSSADMSYAGGAPKLNLLQGQALISPAAAAPFRVSTPHCEASTAGGDTGRFLVSRGTRHSLVAALEQDLIVSPASGDSWLLREGQGCRLGGSHVQMLDAAEIRARAAWRQGRLEVLDEPLSEVVRALQAYRRGILHVQAAAAPIRVQAVLPLDDTDRALDMLAQVLPVAITRYGALYVDVAARI</sequence>
<proteinExistence type="predicted"/>
<dbReference type="PIRSF" id="PIRSF018266">
    <property type="entry name" value="FecR"/>
    <property type="match status" value="1"/>
</dbReference>
<evidence type="ECO:0000259" key="1">
    <source>
        <dbReference type="Pfam" id="PF04773"/>
    </source>
</evidence>
<dbReference type="InterPro" id="IPR006860">
    <property type="entry name" value="FecR"/>
</dbReference>
<gene>
    <name evidence="3" type="ORF">ACFOY1_01005</name>
</gene>
<dbReference type="RefSeq" id="WP_217962795.1">
    <property type="nucleotide sequence ID" value="NZ_JAHTBN010000001.1"/>
</dbReference>
<dbReference type="InterPro" id="IPR012373">
    <property type="entry name" value="Ferrdict_sens_TM"/>
</dbReference>
<evidence type="ECO:0000313" key="4">
    <source>
        <dbReference type="Proteomes" id="UP001595848"/>
    </source>
</evidence>
<feature type="domain" description="FecR protein" evidence="1">
    <location>
        <begin position="119"/>
        <end position="204"/>
    </location>
</feature>
<dbReference type="Pfam" id="PF16220">
    <property type="entry name" value="DUF4880"/>
    <property type="match status" value="1"/>
</dbReference>
<organism evidence="3 4">
    <name type="scientific">Candidimonas humi</name>
    <dbReference type="NCBI Taxonomy" id="683355"/>
    <lineage>
        <taxon>Bacteria</taxon>
        <taxon>Pseudomonadati</taxon>
        <taxon>Pseudomonadota</taxon>
        <taxon>Betaproteobacteria</taxon>
        <taxon>Burkholderiales</taxon>
        <taxon>Alcaligenaceae</taxon>
        <taxon>Candidimonas</taxon>
    </lineage>
</organism>
<name>A0ABV8NTF0_9BURK</name>
<feature type="domain" description="FecR N-terminal" evidence="2">
    <location>
        <begin position="11"/>
        <end position="49"/>
    </location>
</feature>
<dbReference type="PANTHER" id="PTHR30273">
    <property type="entry name" value="PERIPLASMIC SIGNAL SENSOR AND SIGMA FACTOR ACTIVATOR FECR-RELATED"/>
    <property type="match status" value="1"/>
</dbReference>
<dbReference type="PANTHER" id="PTHR30273:SF2">
    <property type="entry name" value="PROTEIN FECR"/>
    <property type="match status" value="1"/>
</dbReference>
<keyword evidence="4" id="KW-1185">Reference proteome</keyword>
<evidence type="ECO:0000313" key="3">
    <source>
        <dbReference type="EMBL" id="MFC4199517.1"/>
    </source>
</evidence>
<reference evidence="4" key="1">
    <citation type="journal article" date="2019" name="Int. J. Syst. Evol. Microbiol.">
        <title>The Global Catalogue of Microorganisms (GCM) 10K type strain sequencing project: providing services to taxonomists for standard genome sequencing and annotation.</title>
        <authorList>
            <consortium name="The Broad Institute Genomics Platform"/>
            <consortium name="The Broad Institute Genome Sequencing Center for Infectious Disease"/>
            <person name="Wu L."/>
            <person name="Ma J."/>
        </authorList>
    </citation>
    <scope>NUCLEOTIDE SEQUENCE [LARGE SCALE GENOMIC DNA]</scope>
    <source>
        <strain evidence="4">LMG 24813</strain>
    </source>
</reference>
<accession>A0ABV8NTF0</accession>
<protein>
    <submittedName>
        <fullName evidence="3">FecR domain-containing protein</fullName>
    </submittedName>
</protein>
<dbReference type="InterPro" id="IPR032623">
    <property type="entry name" value="FecR_N"/>
</dbReference>
<evidence type="ECO:0000259" key="2">
    <source>
        <dbReference type="Pfam" id="PF16220"/>
    </source>
</evidence>
<dbReference type="EMBL" id="JBHSBV010000001">
    <property type="protein sequence ID" value="MFC4199517.1"/>
    <property type="molecule type" value="Genomic_DNA"/>
</dbReference>
<dbReference type="Pfam" id="PF04773">
    <property type="entry name" value="FecR"/>
    <property type="match status" value="1"/>
</dbReference>